<dbReference type="Gene3D" id="1.10.10.10">
    <property type="entry name" value="Winged helix-like DNA-binding domain superfamily/Winged helix DNA-binding domain"/>
    <property type="match status" value="1"/>
</dbReference>
<dbReference type="GO" id="GO:0003677">
    <property type="term" value="F:DNA binding"/>
    <property type="evidence" value="ECO:0007669"/>
    <property type="project" value="InterPro"/>
</dbReference>
<name>A0A841HTJ6_9GAMM</name>
<protein>
    <submittedName>
        <fullName evidence="7">RNA polymerase sigma-70 factor (ECF subfamily)</fullName>
    </submittedName>
</protein>
<evidence type="ECO:0000256" key="3">
    <source>
        <dbReference type="ARBA" id="ARBA00023082"/>
    </source>
</evidence>
<evidence type="ECO:0000256" key="1">
    <source>
        <dbReference type="ARBA" id="ARBA00010641"/>
    </source>
</evidence>
<sequence length="195" mass="21650">MEALAETRHVLQGAPTAELVQLIEAMARGNERALEQLYDATVGKLYALASAILRSVEDAEEVVCATYAYAWANAARFDDVRGNVLGWLLMLCRSRALDRLRQRRAAQLPEGSTEIESIAAEDDQPDDLLALLQQRSRVRTAVAQLTPVRRRLIALAFLQDLSHQQIAEKTGLALGTVKSHLRRALAQLREHLEAT</sequence>
<dbReference type="InterPro" id="IPR007627">
    <property type="entry name" value="RNA_pol_sigma70_r2"/>
</dbReference>
<keyword evidence="3" id="KW-0731">Sigma factor</keyword>
<evidence type="ECO:0000259" key="6">
    <source>
        <dbReference type="Pfam" id="PF08281"/>
    </source>
</evidence>
<reference evidence="7 8" key="1">
    <citation type="submission" date="2020-08" db="EMBL/GenBank/DDBJ databases">
        <title>Genomic Encyclopedia of Type Strains, Phase IV (KMG-IV): sequencing the most valuable type-strain genomes for metagenomic binning, comparative biology and taxonomic classification.</title>
        <authorList>
            <person name="Goeker M."/>
        </authorList>
    </citation>
    <scope>NUCLEOTIDE SEQUENCE [LARGE SCALE GENOMIC DNA]</scope>
    <source>
        <strain evidence="7 8">DSM 26723</strain>
    </source>
</reference>
<feature type="domain" description="RNA polymerase sigma factor 70 region 4 type 2" evidence="6">
    <location>
        <begin position="137"/>
        <end position="188"/>
    </location>
</feature>
<dbReference type="Pfam" id="PF08281">
    <property type="entry name" value="Sigma70_r4_2"/>
    <property type="match status" value="1"/>
</dbReference>
<dbReference type="SUPFAM" id="SSF88946">
    <property type="entry name" value="Sigma2 domain of RNA polymerase sigma factors"/>
    <property type="match status" value="1"/>
</dbReference>
<keyword evidence="8" id="KW-1185">Reference proteome</keyword>
<evidence type="ECO:0000259" key="5">
    <source>
        <dbReference type="Pfam" id="PF04542"/>
    </source>
</evidence>
<dbReference type="InterPro" id="IPR013249">
    <property type="entry name" value="RNA_pol_sigma70_r4_t2"/>
</dbReference>
<dbReference type="AlphaFoldDB" id="A0A841HTJ6"/>
<evidence type="ECO:0000256" key="2">
    <source>
        <dbReference type="ARBA" id="ARBA00023015"/>
    </source>
</evidence>
<evidence type="ECO:0000313" key="8">
    <source>
        <dbReference type="Proteomes" id="UP000588068"/>
    </source>
</evidence>
<dbReference type="InterPro" id="IPR013324">
    <property type="entry name" value="RNA_pol_sigma_r3/r4-like"/>
</dbReference>
<comment type="caution">
    <text evidence="7">The sequence shown here is derived from an EMBL/GenBank/DDBJ whole genome shotgun (WGS) entry which is preliminary data.</text>
</comment>
<dbReference type="Pfam" id="PF04542">
    <property type="entry name" value="Sigma70_r2"/>
    <property type="match status" value="1"/>
</dbReference>
<dbReference type="RefSeq" id="WP_184334713.1">
    <property type="nucleotide sequence ID" value="NZ_JACHHZ010000005.1"/>
</dbReference>
<proteinExistence type="inferred from homology"/>
<evidence type="ECO:0000313" key="7">
    <source>
        <dbReference type="EMBL" id="MBB6095328.1"/>
    </source>
</evidence>
<dbReference type="PANTHER" id="PTHR43133:SF62">
    <property type="entry name" value="RNA POLYMERASE SIGMA FACTOR SIGZ"/>
    <property type="match status" value="1"/>
</dbReference>
<dbReference type="InterPro" id="IPR039425">
    <property type="entry name" value="RNA_pol_sigma-70-like"/>
</dbReference>
<accession>A0A841HTJ6</accession>
<keyword evidence="4" id="KW-0804">Transcription</keyword>
<dbReference type="GO" id="GO:0006352">
    <property type="term" value="P:DNA-templated transcription initiation"/>
    <property type="evidence" value="ECO:0007669"/>
    <property type="project" value="InterPro"/>
</dbReference>
<organism evidence="7 8">
    <name type="scientific">Povalibacter uvarum</name>
    <dbReference type="NCBI Taxonomy" id="732238"/>
    <lineage>
        <taxon>Bacteria</taxon>
        <taxon>Pseudomonadati</taxon>
        <taxon>Pseudomonadota</taxon>
        <taxon>Gammaproteobacteria</taxon>
        <taxon>Steroidobacterales</taxon>
        <taxon>Steroidobacteraceae</taxon>
        <taxon>Povalibacter</taxon>
    </lineage>
</organism>
<dbReference type="InterPro" id="IPR014284">
    <property type="entry name" value="RNA_pol_sigma-70_dom"/>
</dbReference>
<dbReference type="NCBIfam" id="TIGR02937">
    <property type="entry name" value="sigma70-ECF"/>
    <property type="match status" value="1"/>
</dbReference>
<feature type="domain" description="RNA polymerase sigma-70 region 2" evidence="5">
    <location>
        <begin position="37"/>
        <end position="104"/>
    </location>
</feature>
<dbReference type="EMBL" id="JACHHZ010000005">
    <property type="protein sequence ID" value="MBB6095328.1"/>
    <property type="molecule type" value="Genomic_DNA"/>
</dbReference>
<dbReference type="InterPro" id="IPR013325">
    <property type="entry name" value="RNA_pol_sigma_r2"/>
</dbReference>
<dbReference type="PANTHER" id="PTHR43133">
    <property type="entry name" value="RNA POLYMERASE ECF-TYPE SIGMA FACTO"/>
    <property type="match status" value="1"/>
</dbReference>
<dbReference type="GO" id="GO:0016987">
    <property type="term" value="F:sigma factor activity"/>
    <property type="evidence" value="ECO:0007669"/>
    <property type="project" value="UniProtKB-KW"/>
</dbReference>
<dbReference type="InterPro" id="IPR036388">
    <property type="entry name" value="WH-like_DNA-bd_sf"/>
</dbReference>
<comment type="similarity">
    <text evidence="1">Belongs to the sigma-70 factor family. ECF subfamily.</text>
</comment>
<dbReference type="Gene3D" id="1.10.1740.10">
    <property type="match status" value="1"/>
</dbReference>
<dbReference type="Proteomes" id="UP000588068">
    <property type="component" value="Unassembled WGS sequence"/>
</dbReference>
<dbReference type="CDD" id="cd06171">
    <property type="entry name" value="Sigma70_r4"/>
    <property type="match status" value="1"/>
</dbReference>
<dbReference type="SUPFAM" id="SSF88659">
    <property type="entry name" value="Sigma3 and sigma4 domains of RNA polymerase sigma factors"/>
    <property type="match status" value="1"/>
</dbReference>
<keyword evidence="2" id="KW-0805">Transcription regulation</keyword>
<evidence type="ECO:0000256" key="4">
    <source>
        <dbReference type="ARBA" id="ARBA00023163"/>
    </source>
</evidence>
<gene>
    <name evidence="7" type="ORF">HNQ60_004218</name>
</gene>